<dbReference type="KEGG" id="haly:HYG82_19545"/>
<feature type="transmembrane region" description="Helical" evidence="1">
    <location>
        <begin position="24"/>
        <end position="50"/>
    </location>
</feature>
<dbReference type="InterPro" id="IPR020846">
    <property type="entry name" value="MFS_dom"/>
</dbReference>
<feature type="domain" description="Major facilitator superfamily (MFS) profile" evidence="2">
    <location>
        <begin position="21"/>
        <end position="409"/>
    </location>
</feature>
<dbReference type="GeneID" id="56035534"/>
<keyword evidence="1" id="KW-1133">Transmembrane helix</keyword>
<name>A0A7D5GPX8_9EURY</name>
<dbReference type="PANTHER" id="PTHR43129:SF1">
    <property type="entry name" value="FOSMIDOMYCIN RESISTANCE PROTEIN"/>
    <property type="match status" value="1"/>
</dbReference>
<evidence type="ECO:0000256" key="1">
    <source>
        <dbReference type="SAM" id="Phobius"/>
    </source>
</evidence>
<keyword evidence="4" id="KW-1185">Reference proteome</keyword>
<protein>
    <submittedName>
        <fullName evidence="3">MFS transporter</fullName>
    </submittedName>
</protein>
<feature type="transmembrane region" description="Helical" evidence="1">
    <location>
        <begin position="270"/>
        <end position="290"/>
    </location>
</feature>
<dbReference type="OrthoDB" id="204590at2157"/>
<feature type="transmembrane region" description="Helical" evidence="1">
    <location>
        <begin position="322"/>
        <end position="342"/>
    </location>
</feature>
<keyword evidence="1" id="KW-0472">Membrane</keyword>
<reference evidence="3 4" key="1">
    <citation type="submission" date="2020-07" db="EMBL/GenBank/DDBJ databases">
        <authorList>
            <person name="Cui H."/>
        </authorList>
    </citation>
    <scope>NUCLEOTIDE SEQUENCE [LARGE SCALE GENOMIC DNA]</scope>
    <source>
        <strain evidence="3 4">YPL8</strain>
    </source>
</reference>
<feature type="transmembrane region" description="Helical" evidence="1">
    <location>
        <begin position="177"/>
        <end position="194"/>
    </location>
</feature>
<dbReference type="GO" id="GO:0022857">
    <property type="term" value="F:transmembrane transporter activity"/>
    <property type="evidence" value="ECO:0007669"/>
    <property type="project" value="InterPro"/>
</dbReference>
<keyword evidence="1" id="KW-0812">Transmembrane</keyword>
<proteinExistence type="predicted"/>
<feature type="transmembrane region" description="Helical" evidence="1">
    <location>
        <begin position="62"/>
        <end position="82"/>
    </location>
</feature>
<sequence>MSARSRFADVTGLRGHLSAHDRHLLGYTTVAHALDHAVMLSIPLFVPIWIRQFDVGQTEIGLAVTVMAALFGVTAIPSGLLSDHLGADVLIPIFLGATGVALLLIRLVDGFLGLTAVLGLVGAAAGLYHPPALSLISREGDEPSKGFAYHGLGANLGIGLGPLVLTIGLTVVGWQTLLPLLAIPLIGFAFIFWWRGPDDYPEAAAYTVDGGIWQQLRSFLRVTFGLLVVMYVAAGLYYRGVLTFLPQFLDTVGTLPALDIAGATFEPGRWVYSAILLVGAVGQIAGGNLGERYGPEPVLLGVFVGTSAVLLALSALGGTTVLIAGFLFGTLLFTLPPLQSALVSKYVPDASQGLGYGLVFAINFGVGSLGASLAGTILEEGSFESLFQLFAVLPLFALIAVFALHRYSAILRS</sequence>
<organism evidence="3 4">
    <name type="scientific">Natrinema halophilum</name>
    <dbReference type="NCBI Taxonomy" id="1699371"/>
    <lineage>
        <taxon>Archaea</taxon>
        <taxon>Methanobacteriati</taxon>
        <taxon>Methanobacteriota</taxon>
        <taxon>Stenosarchaea group</taxon>
        <taxon>Halobacteria</taxon>
        <taxon>Halobacteriales</taxon>
        <taxon>Natrialbaceae</taxon>
        <taxon>Natrinema</taxon>
    </lineage>
</organism>
<dbReference type="Proteomes" id="UP000509241">
    <property type="component" value="Chromosome"/>
</dbReference>
<feature type="transmembrane region" description="Helical" evidence="1">
    <location>
        <begin position="297"/>
        <end position="316"/>
    </location>
</feature>
<gene>
    <name evidence="3" type="ORF">HYG82_19545</name>
</gene>
<dbReference type="AlphaFoldDB" id="A0A7D5GPX8"/>
<dbReference type="Pfam" id="PF07690">
    <property type="entry name" value="MFS_1"/>
    <property type="match status" value="2"/>
</dbReference>
<dbReference type="SUPFAM" id="SSF103473">
    <property type="entry name" value="MFS general substrate transporter"/>
    <property type="match status" value="1"/>
</dbReference>
<feature type="transmembrane region" description="Helical" evidence="1">
    <location>
        <begin position="386"/>
        <end position="404"/>
    </location>
</feature>
<dbReference type="EMBL" id="CP058601">
    <property type="protein sequence ID" value="QLG50873.1"/>
    <property type="molecule type" value="Genomic_DNA"/>
</dbReference>
<dbReference type="InterPro" id="IPR011701">
    <property type="entry name" value="MFS"/>
</dbReference>
<dbReference type="PROSITE" id="PS50850">
    <property type="entry name" value="MFS"/>
    <property type="match status" value="1"/>
</dbReference>
<dbReference type="PANTHER" id="PTHR43129">
    <property type="entry name" value="FOSMIDOMYCIN RESISTANCE PROTEIN"/>
    <property type="match status" value="1"/>
</dbReference>
<accession>A0A7D5GPX8</accession>
<evidence type="ECO:0000259" key="2">
    <source>
        <dbReference type="PROSITE" id="PS50850"/>
    </source>
</evidence>
<dbReference type="RefSeq" id="WP_179263807.1">
    <property type="nucleotide sequence ID" value="NZ_CP058601.1"/>
</dbReference>
<evidence type="ECO:0000313" key="3">
    <source>
        <dbReference type="EMBL" id="QLG50873.1"/>
    </source>
</evidence>
<feature type="transmembrane region" description="Helical" evidence="1">
    <location>
        <begin position="147"/>
        <end position="171"/>
    </location>
</feature>
<feature type="transmembrane region" description="Helical" evidence="1">
    <location>
        <begin position="219"/>
        <end position="238"/>
    </location>
</feature>
<dbReference type="Gene3D" id="1.20.1250.20">
    <property type="entry name" value="MFS general substrate transporter like domains"/>
    <property type="match status" value="2"/>
</dbReference>
<feature type="transmembrane region" description="Helical" evidence="1">
    <location>
        <begin position="89"/>
        <end position="108"/>
    </location>
</feature>
<evidence type="ECO:0000313" key="4">
    <source>
        <dbReference type="Proteomes" id="UP000509241"/>
    </source>
</evidence>
<dbReference type="GO" id="GO:0005886">
    <property type="term" value="C:plasma membrane"/>
    <property type="evidence" value="ECO:0007669"/>
    <property type="project" value="TreeGrafter"/>
</dbReference>
<feature type="transmembrane region" description="Helical" evidence="1">
    <location>
        <begin position="114"/>
        <end position="135"/>
    </location>
</feature>
<dbReference type="InterPro" id="IPR036259">
    <property type="entry name" value="MFS_trans_sf"/>
</dbReference>
<feature type="transmembrane region" description="Helical" evidence="1">
    <location>
        <begin position="354"/>
        <end position="374"/>
    </location>
</feature>